<organism evidence="1 2">
    <name type="scientific">Corynebacterium spheniscorum</name>
    <dbReference type="NCBI Taxonomy" id="185761"/>
    <lineage>
        <taxon>Bacteria</taxon>
        <taxon>Bacillati</taxon>
        <taxon>Actinomycetota</taxon>
        <taxon>Actinomycetes</taxon>
        <taxon>Mycobacteriales</taxon>
        <taxon>Corynebacteriaceae</taxon>
        <taxon>Corynebacterium</taxon>
    </lineage>
</organism>
<evidence type="ECO:0000313" key="1">
    <source>
        <dbReference type="EMBL" id="SFG81280.1"/>
    </source>
</evidence>
<dbReference type="AlphaFoldDB" id="A0A1I2UW78"/>
<accession>A0A1I2UW78</accession>
<dbReference type="Proteomes" id="UP000199065">
    <property type="component" value="Unassembled WGS sequence"/>
</dbReference>
<dbReference type="EMBL" id="FOPJ01000016">
    <property type="protein sequence ID" value="SFG81280.1"/>
    <property type="molecule type" value="Genomic_DNA"/>
</dbReference>
<proteinExistence type="predicted"/>
<keyword evidence="2" id="KW-1185">Reference proteome</keyword>
<gene>
    <name evidence="1" type="ORF">SAMN05660282_02036</name>
</gene>
<protein>
    <submittedName>
        <fullName evidence="1">Uncharacterized protein</fullName>
    </submittedName>
</protein>
<reference evidence="1 2" key="1">
    <citation type="submission" date="2016-10" db="EMBL/GenBank/DDBJ databases">
        <authorList>
            <person name="de Groot N.N."/>
        </authorList>
    </citation>
    <scope>NUCLEOTIDE SEQUENCE [LARGE SCALE GENOMIC DNA]</scope>
    <source>
        <strain>J11</strain>
        <strain evidence="2">PG 39</strain>
    </source>
</reference>
<evidence type="ECO:0000313" key="2">
    <source>
        <dbReference type="Proteomes" id="UP000199065"/>
    </source>
</evidence>
<sequence>MPEMHPHPAEKSTGPVPTFVDVQRRRIRARTVAREGVPVLAVEEIHDDDSVSTLLILNKYDAKQLSAACELYLQEIFSAQFAGVDTNLSPDDMLALFGNNDR</sequence>
<name>A0A1I2UW78_9CORY</name>